<dbReference type="InterPro" id="IPR002048">
    <property type="entry name" value="EF_hand_dom"/>
</dbReference>
<dbReference type="PROSITE" id="PS00018">
    <property type="entry name" value="EF_HAND_1"/>
    <property type="match status" value="2"/>
</dbReference>
<keyword evidence="4" id="KW-0677">Repeat</keyword>
<dbReference type="InterPro" id="IPR051426">
    <property type="entry name" value="Peflin/Sorcin_CaBP"/>
</dbReference>
<comment type="caution">
    <text evidence="8">The sequence shown here is derived from an EMBL/GenBank/DDBJ whole genome shotgun (WGS) entry which is preliminary data.</text>
</comment>
<dbReference type="PANTHER" id="PTHR46212">
    <property type="entry name" value="PEFLIN"/>
    <property type="match status" value="1"/>
</dbReference>
<dbReference type="Pfam" id="PF13499">
    <property type="entry name" value="EF-hand_7"/>
    <property type="match status" value="1"/>
</dbReference>
<dbReference type="SMART" id="SM00054">
    <property type="entry name" value="EFh"/>
    <property type="match status" value="2"/>
</dbReference>
<keyword evidence="3" id="KW-0479">Metal-binding</keyword>
<dbReference type="GO" id="GO:0048306">
    <property type="term" value="F:calcium-dependent protein binding"/>
    <property type="evidence" value="ECO:0007669"/>
    <property type="project" value="UniProtKB-ARBA"/>
</dbReference>
<evidence type="ECO:0000256" key="4">
    <source>
        <dbReference type="ARBA" id="ARBA00022737"/>
    </source>
</evidence>
<name>A0AAU9IWV5_9CILI</name>
<feature type="domain" description="EF-hand" evidence="7">
    <location>
        <begin position="116"/>
        <end position="151"/>
    </location>
</feature>
<dbReference type="GO" id="GO:0005509">
    <property type="term" value="F:calcium ion binding"/>
    <property type="evidence" value="ECO:0007669"/>
    <property type="project" value="InterPro"/>
</dbReference>
<keyword evidence="2" id="KW-0963">Cytoplasm</keyword>
<gene>
    <name evidence="8" type="ORF">BSTOLATCC_MIC20635</name>
</gene>
<dbReference type="InterPro" id="IPR011992">
    <property type="entry name" value="EF-hand-dom_pair"/>
</dbReference>
<keyword evidence="9" id="KW-1185">Reference proteome</keyword>
<reference evidence="8" key="1">
    <citation type="submission" date="2021-09" db="EMBL/GenBank/DDBJ databases">
        <authorList>
            <consortium name="AG Swart"/>
            <person name="Singh M."/>
            <person name="Singh A."/>
            <person name="Seah K."/>
            <person name="Emmerich C."/>
        </authorList>
    </citation>
    <scope>NUCLEOTIDE SEQUENCE</scope>
    <source>
        <strain evidence="8">ATCC30299</strain>
    </source>
</reference>
<proteinExistence type="predicted"/>
<dbReference type="SUPFAM" id="SSF47473">
    <property type="entry name" value="EF-hand"/>
    <property type="match status" value="1"/>
</dbReference>
<accession>A0AAU9IWV5</accession>
<dbReference type="Gene3D" id="1.10.238.10">
    <property type="entry name" value="EF-hand"/>
    <property type="match status" value="1"/>
</dbReference>
<organism evidence="8 9">
    <name type="scientific">Blepharisma stoltei</name>
    <dbReference type="NCBI Taxonomy" id="1481888"/>
    <lineage>
        <taxon>Eukaryota</taxon>
        <taxon>Sar</taxon>
        <taxon>Alveolata</taxon>
        <taxon>Ciliophora</taxon>
        <taxon>Postciliodesmatophora</taxon>
        <taxon>Heterotrichea</taxon>
        <taxon>Heterotrichida</taxon>
        <taxon>Blepharismidae</taxon>
        <taxon>Blepharisma</taxon>
    </lineage>
</organism>
<dbReference type="PROSITE" id="PS50222">
    <property type="entry name" value="EF_HAND_2"/>
    <property type="match status" value="2"/>
</dbReference>
<evidence type="ECO:0000256" key="6">
    <source>
        <dbReference type="SAM" id="MobiDB-lite"/>
    </source>
</evidence>
<feature type="compositionally biased region" description="Low complexity" evidence="6">
    <location>
        <begin position="1"/>
        <end position="14"/>
    </location>
</feature>
<evidence type="ECO:0000313" key="8">
    <source>
        <dbReference type="EMBL" id="CAG9318153.1"/>
    </source>
</evidence>
<dbReference type="Proteomes" id="UP001162131">
    <property type="component" value="Unassembled WGS sequence"/>
</dbReference>
<evidence type="ECO:0000313" key="9">
    <source>
        <dbReference type="Proteomes" id="UP001162131"/>
    </source>
</evidence>
<evidence type="ECO:0000256" key="3">
    <source>
        <dbReference type="ARBA" id="ARBA00022723"/>
    </source>
</evidence>
<feature type="region of interest" description="Disordered" evidence="6">
    <location>
        <begin position="1"/>
        <end position="56"/>
    </location>
</feature>
<keyword evidence="5" id="KW-0106">Calcium</keyword>
<feature type="domain" description="EF-hand" evidence="7">
    <location>
        <begin position="80"/>
        <end position="115"/>
    </location>
</feature>
<evidence type="ECO:0000259" key="7">
    <source>
        <dbReference type="PROSITE" id="PS50222"/>
    </source>
</evidence>
<dbReference type="InterPro" id="IPR018247">
    <property type="entry name" value="EF_Hand_1_Ca_BS"/>
</dbReference>
<protein>
    <recommendedName>
        <fullName evidence="7">EF-hand domain-containing protein</fullName>
    </recommendedName>
</protein>
<evidence type="ECO:0000256" key="5">
    <source>
        <dbReference type="ARBA" id="ARBA00022837"/>
    </source>
</evidence>
<dbReference type="GO" id="GO:0005737">
    <property type="term" value="C:cytoplasm"/>
    <property type="evidence" value="ECO:0007669"/>
    <property type="project" value="UniProtKB-SubCell"/>
</dbReference>
<dbReference type="EMBL" id="CAJZBQ010000020">
    <property type="protein sequence ID" value="CAG9318153.1"/>
    <property type="molecule type" value="Genomic_DNA"/>
</dbReference>
<evidence type="ECO:0000256" key="2">
    <source>
        <dbReference type="ARBA" id="ARBA00022490"/>
    </source>
</evidence>
<sequence>MDSSSSEDSLNYLEESSEESNEKYYYQPLSTPELARDEERKERNKRSKSLKEGTQKIMENRTRTWLKKHGKKNYIDFDEKMRNELRKYFLSMDEDGSGSIGVEELMEPMLALGLAENKEQVQTLFNQVDKDHSGEIEFNEFLSIVRRGEHNSPIGNFFQGITSGKIMPGSKNLPFKLVVSNYRRKMIMEAVMGNDLSRKVKGERIMKATAKLLEAETEKLRTQHPEYMKRKTMIEINRMQKKQ</sequence>
<dbReference type="AlphaFoldDB" id="A0AAU9IWV5"/>
<evidence type="ECO:0000256" key="1">
    <source>
        <dbReference type="ARBA" id="ARBA00004496"/>
    </source>
</evidence>
<dbReference type="CDD" id="cd00051">
    <property type="entry name" value="EFh"/>
    <property type="match status" value="1"/>
</dbReference>
<dbReference type="PANTHER" id="PTHR46212:SF3">
    <property type="entry name" value="GH27120P"/>
    <property type="match status" value="1"/>
</dbReference>
<comment type="subcellular location">
    <subcellularLocation>
        <location evidence="1">Cytoplasm</location>
    </subcellularLocation>
</comment>